<evidence type="ECO:0000313" key="3">
    <source>
        <dbReference type="Proteomes" id="UP001381693"/>
    </source>
</evidence>
<dbReference type="EMBL" id="JAXCGZ010009464">
    <property type="protein sequence ID" value="KAK7077155.1"/>
    <property type="molecule type" value="Genomic_DNA"/>
</dbReference>
<name>A0AAN9A9P4_HALRR</name>
<reference evidence="2 3" key="1">
    <citation type="submission" date="2023-11" db="EMBL/GenBank/DDBJ databases">
        <title>Halocaridina rubra genome assembly.</title>
        <authorList>
            <person name="Smith C."/>
        </authorList>
    </citation>
    <scope>NUCLEOTIDE SEQUENCE [LARGE SCALE GENOMIC DNA]</scope>
    <source>
        <strain evidence="2">EP-1</strain>
        <tissue evidence="2">Whole</tissue>
    </source>
</reference>
<dbReference type="AlphaFoldDB" id="A0AAN9A9P4"/>
<dbReference type="PANTHER" id="PTHR10412:SF10">
    <property type="entry name" value="GLYCOSYL HYDROLASE FAMILY 63 C-TERMINAL DOMAIN-CONTAINING PROTEIN"/>
    <property type="match status" value="1"/>
</dbReference>
<dbReference type="InterPro" id="IPR054491">
    <property type="entry name" value="MGH1-like_GH"/>
</dbReference>
<dbReference type="SUPFAM" id="SSF48208">
    <property type="entry name" value="Six-hairpin glycosidases"/>
    <property type="match status" value="1"/>
</dbReference>
<dbReference type="GO" id="GO:0004573">
    <property type="term" value="F:Glc3Man9GlcNAc2 oligosaccharide glucosidase activity"/>
    <property type="evidence" value="ECO:0007669"/>
    <property type="project" value="InterPro"/>
</dbReference>
<accession>A0AAN9A9P4</accession>
<keyword evidence="3" id="KW-1185">Reference proteome</keyword>
<protein>
    <recommendedName>
        <fullName evidence="1">Mannosylglycerate hydrolase MGH1-like glycoside hydrolase domain-containing protein</fullName>
    </recommendedName>
</protein>
<dbReference type="Proteomes" id="UP001381693">
    <property type="component" value="Unassembled WGS sequence"/>
</dbReference>
<dbReference type="GO" id="GO:0009311">
    <property type="term" value="P:oligosaccharide metabolic process"/>
    <property type="evidence" value="ECO:0007669"/>
    <property type="project" value="InterPro"/>
</dbReference>
<feature type="domain" description="Mannosylglycerate hydrolase MGH1-like glycoside hydrolase" evidence="1">
    <location>
        <begin position="328"/>
        <end position="433"/>
    </location>
</feature>
<dbReference type="PANTHER" id="PTHR10412">
    <property type="entry name" value="MANNOSYL-OLIGOSACCHARIDE GLUCOSIDASE"/>
    <property type="match status" value="1"/>
</dbReference>
<evidence type="ECO:0000313" key="2">
    <source>
        <dbReference type="EMBL" id="KAK7077155.1"/>
    </source>
</evidence>
<dbReference type="Gene3D" id="1.50.10.10">
    <property type="match status" value="1"/>
</dbReference>
<dbReference type="InterPro" id="IPR004888">
    <property type="entry name" value="Glycoside_hydrolase_63"/>
</dbReference>
<proteinExistence type="predicted"/>
<dbReference type="Pfam" id="PF22422">
    <property type="entry name" value="MGH1-like_GH"/>
    <property type="match status" value="1"/>
</dbReference>
<dbReference type="InterPro" id="IPR012341">
    <property type="entry name" value="6hp_glycosidase-like_sf"/>
</dbReference>
<evidence type="ECO:0000259" key="1">
    <source>
        <dbReference type="Pfam" id="PF22422"/>
    </source>
</evidence>
<organism evidence="2 3">
    <name type="scientific">Halocaridina rubra</name>
    <name type="common">Hawaiian red shrimp</name>
    <dbReference type="NCBI Taxonomy" id="373956"/>
    <lineage>
        <taxon>Eukaryota</taxon>
        <taxon>Metazoa</taxon>
        <taxon>Ecdysozoa</taxon>
        <taxon>Arthropoda</taxon>
        <taxon>Crustacea</taxon>
        <taxon>Multicrustacea</taxon>
        <taxon>Malacostraca</taxon>
        <taxon>Eumalacostraca</taxon>
        <taxon>Eucarida</taxon>
        <taxon>Decapoda</taxon>
        <taxon>Pleocyemata</taxon>
        <taxon>Caridea</taxon>
        <taxon>Atyoidea</taxon>
        <taxon>Atyidae</taxon>
        <taxon>Halocaridina</taxon>
    </lineage>
</organism>
<comment type="caution">
    <text evidence="2">The sequence shown here is derived from an EMBL/GenBank/DDBJ whole genome shotgun (WGS) entry which is preliminary data.</text>
</comment>
<dbReference type="InterPro" id="IPR008928">
    <property type="entry name" value="6-hairpin_glycosidase_sf"/>
</dbReference>
<sequence>MKYLYKYPQQRYPYEELENVNREKNVLDLEYELEDTGEILLHINFVAGIFSQGYWDVFVTYAKGSPNDILMEIEVTNRGEKTDTVHVLPTLWYRNTWTWGCTHEGCGLKPKLYMLGEDGADEQISHCLIHGWHESLGDYTWAIDKSSDPAQVLFTENETNSLRLFGVENYTPYVKDAFHRFLINGEKSAVSPSNRGTKACAHCEVTVAPHCSKIIRTRLWQNDSLAPDNSDIFGDIFTKILMERRKEADGFYNNILSPSLTTDEKLVSRQALAGLLWTKQFYHYIVQDWLGGDKNQPEPPESRKSGRNADWKHLYNRDVISMPDKWEYPWYASWDLAFHAVALALVDMEFAKDQLVLFLREWYMHPNGQIPAYEFALGDVNPPVHAWAVMNVYRGHAKQKSPDFVFLAKCFQKLSLNFTWWVNRKDPHGRNLFGGGFLGLDNIGVFDRSKPMPVPGQLEQVRNCIPE</sequence>
<gene>
    <name evidence="2" type="ORF">SK128_016826</name>
</gene>